<dbReference type="AlphaFoldDB" id="A0A077FAK3"/>
<reference evidence="2 3" key="1">
    <citation type="submission" date="2014-07" db="EMBL/GenBank/DDBJ databases">
        <authorList>
            <person name="Lee K."/>
            <person name="Lim J.Y."/>
            <person name="Hwang I."/>
        </authorList>
    </citation>
    <scope>NUCLEOTIDE SEQUENCE [LARGE SCALE GENOMIC DNA]</scope>
    <source>
        <strain evidence="2 3">KL28</strain>
    </source>
</reference>
<dbReference type="EMBL" id="CP009048">
    <property type="protein sequence ID" value="AIL61565.1"/>
    <property type="molecule type" value="Genomic_DNA"/>
</dbReference>
<accession>A0A077FAK3</accession>
<organism evidence="2 3">
    <name type="scientific">Pseudomonas alkylphenolica</name>
    <dbReference type="NCBI Taxonomy" id="237609"/>
    <lineage>
        <taxon>Bacteria</taxon>
        <taxon>Pseudomonadati</taxon>
        <taxon>Pseudomonadota</taxon>
        <taxon>Gammaproteobacteria</taxon>
        <taxon>Pseudomonadales</taxon>
        <taxon>Pseudomonadaceae</taxon>
        <taxon>Pseudomonas</taxon>
    </lineage>
</organism>
<dbReference type="Pfam" id="PF04577">
    <property type="entry name" value="Glyco_transf_61"/>
    <property type="match status" value="1"/>
</dbReference>
<sequence length="395" mass="44137">MFRVEVNAGAVRLSIDRALRGVIFMESNLSNFSASSAGKQKRISLSAYKFMARKLFARKAEINLKNVAAKSWDIAPGETTVSPPAFFLPGQLERVSAWEARFFPFEHPARTMHGRLRMDHGATRGHLIKDVWLIDGALYKGNASLWLSLNPTKLPRIVVDTEIERGAAYCTQNGNTWFGTWLMEDCVTYALACNEGVPVTTAPSARFPIFSQAPAYENWLGMKPVRLSSAFFRELVLFDDLSNNRSRHLRYRAMGEKLLSHVSYASHPGVFILRGGDGDLRLLRNEIAIAEHLHKTRGFRILDPLRTDVPTIVATCAGARVVMGVEGSQLVHGVNVLQPGGSLLVLQPPNRFVSYYKFLTDRDNQHFGFVVGTPEGDGFKIDIEEVERTLDLFPL</sequence>
<name>A0A077FAK3_9PSED</name>
<dbReference type="eggNOG" id="ENOG502ZAT7">
    <property type="taxonomic scope" value="Bacteria"/>
</dbReference>
<dbReference type="HOGENOM" id="CLU_798860_0_0_6"/>
<proteinExistence type="predicted"/>
<evidence type="ECO:0000313" key="3">
    <source>
        <dbReference type="Proteomes" id="UP000028931"/>
    </source>
</evidence>
<dbReference type="GO" id="GO:0016757">
    <property type="term" value="F:glycosyltransferase activity"/>
    <property type="evidence" value="ECO:0007669"/>
    <property type="project" value="InterPro"/>
</dbReference>
<feature type="domain" description="Glycosyltransferase 61 catalytic" evidence="1">
    <location>
        <begin position="199"/>
        <end position="335"/>
    </location>
</feature>
<dbReference type="Proteomes" id="UP000028931">
    <property type="component" value="Chromosome"/>
</dbReference>
<evidence type="ECO:0000259" key="1">
    <source>
        <dbReference type="Pfam" id="PF04577"/>
    </source>
</evidence>
<evidence type="ECO:0000313" key="2">
    <source>
        <dbReference type="EMBL" id="AIL61565.1"/>
    </source>
</evidence>
<dbReference type="KEGG" id="palk:PSAKL28_23540"/>
<gene>
    <name evidence="2" type="ORF">PSAKL28_23540</name>
</gene>
<protein>
    <recommendedName>
        <fullName evidence="1">Glycosyltransferase 61 catalytic domain-containing protein</fullName>
    </recommendedName>
</protein>
<dbReference type="InterPro" id="IPR049625">
    <property type="entry name" value="Glyco_transf_61_cat"/>
</dbReference>